<keyword evidence="2" id="KW-1185">Reference proteome</keyword>
<name>A0ABR1J2N4_9AGAR</name>
<evidence type="ECO:0008006" key="3">
    <source>
        <dbReference type="Google" id="ProtNLM"/>
    </source>
</evidence>
<protein>
    <recommendedName>
        <fullName evidence="3">F-box domain-containing protein</fullName>
    </recommendedName>
</protein>
<gene>
    <name evidence="1" type="ORF">VKT23_013527</name>
</gene>
<accession>A0ABR1J2N4</accession>
<sequence>MVELVESQGVLSLKQQGQRNWTEQGSRFNAFFNTNYAPSDAEVGEIKEIVRGPERELAVLDEEITRVESILGDLKSRRKKISLFVDSHLSLCTAFRRLSPELLSEIFVHCLPSEHLPTRCSHEAPLLLLRICKRWREIALGTPRLWCRLHVHVPNHLLDVPLMHRRITGIDEWLGRSGETPISLSLYCPRKMKHYSGEFEHSGQALDVFITRLAKKYSYRWKRLELTLPWDVLTKIMSLEPTDIPALEYLSITHSSFHDFDSAAVVEFTKKIPKLRGLTLNHHPAALQEFTNSHFKLSSGSLNVENLTELTLHSLWSQYPPASDLLKLLEKAVNLRSCVLDMFIHSNPSSGQLMTAMQRSSYPFLHTLSLTFSHDSHEAAPGTLLVPVFEAINAPNLESLSVHAPNFMVTEGRIPFLEMLTSRITSIVFDVQMTAEAWIQCLYRVPKLSSIGGKCGESDYIPVKAHTNKWEKVLRLLAPTEEDADILCPELKSIDFSLVQDFGAKELIGLVAARQRMASNGNSHRHQSKKLSSVAAWLGSYERLTEDDWAEISRLREGGTDIYLRIPPGIGMMDTPWTGLQGVSLLDGREIKWSWPDEHTADYTGLATIYSTTGPKGSLVARMGI</sequence>
<dbReference type="InterPro" id="IPR032675">
    <property type="entry name" value="LRR_dom_sf"/>
</dbReference>
<dbReference type="SUPFAM" id="SSF52047">
    <property type="entry name" value="RNI-like"/>
    <property type="match status" value="1"/>
</dbReference>
<dbReference type="Gene3D" id="3.80.10.10">
    <property type="entry name" value="Ribonuclease Inhibitor"/>
    <property type="match status" value="1"/>
</dbReference>
<organism evidence="1 2">
    <name type="scientific">Marasmiellus scandens</name>
    <dbReference type="NCBI Taxonomy" id="2682957"/>
    <lineage>
        <taxon>Eukaryota</taxon>
        <taxon>Fungi</taxon>
        <taxon>Dikarya</taxon>
        <taxon>Basidiomycota</taxon>
        <taxon>Agaricomycotina</taxon>
        <taxon>Agaricomycetes</taxon>
        <taxon>Agaricomycetidae</taxon>
        <taxon>Agaricales</taxon>
        <taxon>Marasmiineae</taxon>
        <taxon>Omphalotaceae</taxon>
        <taxon>Marasmiellus</taxon>
    </lineage>
</organism>
<dbReference type="Proteomes" id="UP001498398">
    <property type="component" value="Unassembled WGS sequence"/>
</dbReference>
<reference evidence="1 2" key="1">
    <citation type="submission" date="2024-01" db="EMBL/GenBank/DDBJ databases">
        <title>A draft genome for the cacao thread blight pathogen Marasmiellus scandens.</title>
        <authorList>
            <person name="Baruah I.K."/>
            <person name="Leung J."/>
            <person name="Bukari Y."/>
            <person name="Amoako-Attah I."/>
            <person name="Meinhardt L.W."/>
            <person name="Bailey B.A."/>
            <person name="Cohen S.P."/>
        </authorList>
    </citation>
    <scope>NUCLEOTIDE SEQUENCE [LARGE SCALE GENOMIC DNA]</scope>
    <source>
        <strain evidence="1 2">GH-19</strain>
    </source>
</reference>
<proteinExistence type="predicted"/>
<evidence type="ECO:0000313" key="1">
    <source>
        <dbReference type="EMBL" id="KAK7448797.1"/>
    </source>
</evidence>
<comment type="caution">
    <text evidence="1">The sequence shown here is derived from an EMBL/GenBank/DDBJ whole genome shotgun (WGS) entry which is preliminary data.</text>
</comment>
<evidence type="ECO:0000313" key="2">
    <source>
        <dbReference type="Proteomes" id="UP001498398"/>
    </source>
</evidence>
<dbReference type="EMBL" id="JBANRG010000037">
    <property type="protein sequence ID" value="KAK7448797.1"/>
    <property type="molecule type" value="Genomic_DNA"/>
</dbReference>